<evidence type="ECO:0000256" key="1">
    <source>
        <dbReference type="ARBA" id="ARBA00009686"/>
    </source>
</evidence>
<feature type="domain" description="Phosducin" evidence="2">
    <location>
        <begin position="15"/>
        <end position="133"/>
    </location>
</feature>
<dbReference type="Pfam" id="PF02114">
    <property type="entry name" value="Phosducin"/>
    <property type="match status" value="1"/>
</dbReference>
<reference evidence="3" key="1">
    <citation type="journal article" date="2023" name="Insect Mol. Biol.">
        <title>Genome sequencing provides insights into the evolution of gene families encoding plant cell wall-degrading enzymes in longhorned beetles.</title>
        <authorList>
            <person name="Shin N.R."/>
            <person name="Okamura Y."/>
            <person name="Kirsch R."/>
            <person name="Pauchet Y."/>
        </authorList>
    </citation>
    <scope>NUCLEOTIDE SEQUENCE</scope>
    <source>
        <strain evidence="3">RBIC_L_NR</strain>
    </source>
</reference>
<dbReference type="EMBL" id="JANEYF010005300">
    <property type="protein sequence ID" value="KAJ8928670.1"/>
    <property type="molecule type" value="Genomic_DNA"/>
</dbReference>
<evidence type="ECO:0000259" key="2">
    <source>
        <dbReference type="Pfam" id="PF02114"/>
    </source>
</evidence>
<dbReference type="SUPFAM" id="SSF52833">
    <property type="entry name" value="Thioredoxin-like"/>
    <property type="match status" value="1"/>
</dbReference>
<comment type="similarity">
    <text evidence="1">Belongs to the phosducin family.</text>
</comment>
<dbReference type="PRINTS" id="PR00677">
    <property type="entry name" value="PHOSDUCIN"/>
</dbReference>
<dbReference type="PANTHER" id="PTHR46052:SF1">
    <property type="entry name" value="PHOSDUCIN-LIKE PROTEIN"/>
    <property type="match status" value="1"/>
</dbReference>
<gene>
    <name evidence="3" type="ORF">NQ314_018764</name>
</gene>
<keyword evidence="4" id="KW-1185">Reference proteome</keyword>
<dbReference type="Proteomes" id="UP001162156">
    <property type="component" value="Unassembled WGS sequence"/>
</dbReference>
<dbReference type="AlphaFoldDB" id="A0AAV8WR93"/>
<dbReference type="InterPro" id="IPR001200">
    <property type="entry name" value="Phosducin"/>
</dbReference>
<dbReference type="PANTHER" id="PTHR46052">
    <property type="entry name" value="PHOSDUCIN-LIKE PROTEIN"/>
    <property type="match status" value="1"/>
</dbReference>
<dbReference type="CDD" id="cd02987">
    <property type="entry name" value="Phd_like_Phd"/>
    <property type="match status" value="1"/>
</dbReference>
<proteinExistence type="inferred from homology"/>
<sequence>MMKASNYKIISGDLIVLKNGQEFLDAIDKEHKSVTIIVHIYEENVEACHTMNVCLKNLCKLYINVKFCAIIGSQAGMSRQFKADGVPALLVYKAGNLVGNFIRLSDDLGNNFQPEDVQGYLVEHGLLEDKSCTPILIRNTTSDSDSG</sequence>
<dbReference type="InterPro" id="IPR051499">
    <property type="entry name" value="Phosducin-like_reg"/>
</dbReference>
<dbReference type="Gene3D" id="3.40.30.10">
    <property type="entry name" value="Glutaredoxin"/>
    <property type="match status" value="1"/>
</dbReference>
<dbReference type="InterPro" id="IPR036249">
    <property type="entry name" value="Thioredoxin-like_sf"/>
</dbReference>
<evidence type="ECO:0000313" key="3">
    <source>
        <dbReference type="EMBL" id="KAJ8928670.1"/>
    </source>
</evidence>
<dbReference type="InterPro" id="IPR024253">
    <property type="entry name" value="Phosducin_thioredoxin-like_dom"/>
</dbReference>
<protein>
    <recommendedName>
        <fullName evidence="2">Phosducin domain-containing protein</fullName>
    </recommendedName>
</protein>
<evidence type="ECO:0000313" key="4">
    <source>
        <dbReference type="Proteomes" id="UP001162156"/>
    </source>
</evidence>
<accession>A0AAV8WR93</accession>
<dbReference type="GO" id="GO:0008277">
    <property type="term" value="P:regulation of G protein-coupled receptor signaling pathway"/>
    <property type="evidence" value="ECO:0007669"/>
    <property type="project" value="InterPro"/>
</dbReference>
<comment type="caution">
    <text evidence="3">The sequence shown here is derived from an EMBL/GenBank/DDBJ whole genome shotgun (WGS) entry which is preliminary data.</text>
</comment>
<name>A0AAV8WR93_9CUCU</name>
<organism evidence="3 4">
    <name type="scientific">Rhamnusium bicolor</name>
    <dbReference type="NCBI Taxonomy" id="1586634"/>
    <lineage>
        <taxon>Eukaryota</taxon>
        <taxon>Metazoa</taxon>
        <taxon>Ecdysozoa</taxon>
        <taxon>Arthropoda</taxon>
        <taxon>Hexapoda</taxon>
        <taxon>Insecta</taxon>
        <taxon>Pterygota</taxon>
        <taxon>Neoptera</taxon>
        <taxon>Endopterygota</taxon>
        <taxon>Coleoptera</taxon>
        <taxon>Polyphaga</taxon>
        <taxon>Cucujiformia</taxon>
        <taxon>Chrysomeloidea</taxon>
        <taxon>Cerambycidae</taxon>
        <taxon>Lepturinae</taxon>
        <taxon>Rhagiini</taxon>
        <taxon>Rhamnusium</taxon>
    </lineage>
</organism>